<reference evidence="3" key="1">
    <citation type="journal article" date="2016" name="Genome Announc.">
        <title>Genome sequence of Ustilaginoidea virens IPU010, a rice pathogenic fungus causing false smut.</title>
        <authorList>
            <person name="Kumagai T."/>
            <person name="Ishii T."/>
            <person name="Terai G."/>
            <person name="Umemura M."/>
            <person name="Machida M."/>
            <person name="Asai K."/>
        </authorList>
    </citation>
    <scope>NUCLEOTIDE SEQUENCE [LARGE SCALE GENOMIC DNA]</scope>
    <source>
        <strain evidence="3">IPU010</strain>
    </source>
</reference>
<feature type="compositionally biased region" description="Basic and acidic residues" evidence="1">
    <location>
        <begin position="36"/>
        <end position="47"/>
    </location>
</feature>
<feature type="region of interest" description="Disordered" evidence="1">
    <location>
        <begin position="16"/>
        <end position="49"/>
    </location>
</feature>
<gene>
    <name evidence="2" type="ORF">UVI_02028510</name>
</gene>
<sequence>MDRNAAMNQYLCRGRTGSLTRPDARGTWAGPARSLSRGDKKAQRERPSPYSYSSLVAIHPYVRTYGELRGPLLVVEAAGVLESA</sequence>
<organism evidence="2 3">
    <name type="scientific">Ustilaginoidea virens</name>
    <name type="common">Rice false smut fungus</name>
    <name type="synonym">Villosiclava virens</name>
    <dbReference type="NCBI Taxonomy" id="1159556"/>
    <lineage>
        <taxon>Eukaryota</taxon>
        <taxon>Fungi</taxon>
        <taxon>Dikarya</taxon>
        <taxon>Ascomycota</taxon>
        <taxon>Pezizomycotina</taxon>
        <taxon>Sordariomycetes</taxon>
        <taxon>Hypocreomycetidae</taxon>
        <taxon>Hypocreales</taxon>
        <taxon>Clavicipitaceae</taxon>
        <taxon>Ustilaginoidea</taxon>
    </lineage>
</organism>
<evidence type="ECO:0000313" key="3">
    <source>
        <dbReference type="Proteomes" id="UP000054053"/>
    </source>
</evidence>
<accession>A0A1B5KUR6</accession>
<comment type="caution">
    <text evidence="2">The sequence shown here is derived from an EMBL/GenBank/DDBJ whole genome shotgun (WGS) entry which is preliminary data.</text>
</comment>
<dbReference type="Proteomes" id="UP000054053">
    <property type="component" value="Unassembled WGS sequence"/>
</dbReference>
<protein>
    <submittedName>
        <fullName evidence="2">Uncharacterized protein</fullName>
    </submittedName>
</protein>
<evidence type="ECO:0000256" key="1">
    <source>
        <dbReference type="SAM" id="MobiDB-lite"/>
    </source>
</evidence>
<evidence type="ECO:0000313" key="2">
    <source>
        <dbReference type="EMBL" id="GAO14737.1"/>
    </source>
</evidence>
<name>A0A1B5KUR6_USTVR</name>
<proteinExistence type="predicted"/>
<dbReference type="EMBL" id="BBTG02000012">
    <property type="protein sequence ID" value="GAO14737.1"/>
    <property type="molecule type" value="Genomic_DNA"/>
</dbReference>
<dbReference type="AlphaFoldDB" id="A0A1B5KUR6"/>